<reference evidence="1 2" key="1">
    <citation type="journal article" date="2019" name="Int. J. Syst. Evol. Microbiol.">
        <title>The Global Catalogue of Microorganisms (GCM) 10K type strain sequencing project: providing services to taxonomists for standard genome sequencing and annotation.</title>
        <authorList>
            <consortium name="The Broad Institute Genomics Platform"/>
            <consortium name="The Broad Institute Genome Sequencing Center for Infectious Disease"/>
            <person name="Wu L."/>
            <person name="Ma J."/>
        </authorList>
    </citation>
    <scope>NUCLEOTIDE SEQUENCE [LARGE SCALE GENOMIC DNA]</scope>
    <source>
        <strain evidence="1 2">CGMCC 1.12553</strain>
    </source>
</reference>
<name>A0ABD5PJR6_9EURY</name>
<dbReference type="GO" id="GO:0000502">
    <property type="term" value="C:proteasome complex"/>
    <property type="evidence" value="ECO:0007669"/>
    <property type="project" value="UniProtKB-KW"/>
</dbReference>
<dbReference type="RefSeq" id="WP_267621016.1">
    <property type="nucleotide sequence ID" value="NZ_JAODIW010000005.1"/>
</dbReference>
<organism evidence="1 2">
    <name type="scientific">Halobium salinum</name>
    <dbReference type="NCBI Taxonomy" id="1364940"/>
    <lineage>
        <taxon>Archaea</taxon>
        <taxon>Methanobacteriati</taxon>
        <taxon>Methanobacteriota</taxon>
        <taxon>Stenosarchaea group</taxon>
        <taxon>Halobacteria</taxon>
        <taxon>Halobacteriales</taxon>
        <taxon>Haloferacaceae</taxon>
        <taxon>Halobium</taxon>
    </lineage>
</organism>
<dbReference type="InterPro" id="IPR019151">
    <property type="entry name" value="Proteasome_assmbl_chaperone_2"/>
</dbReference>
<keyword evidence="1" id="KW-0647">Proteasome</keyword>
<proteinExistence type="predicted"/>
<evidence type="ECO:0000313" key="1">
    <source>
        <dbReference type="EMBL" id="MFC4360634.1"/>
    </source>
</evidence>
<dbReference type="SUPFAM" id="SSF159659">
    <property type="entry name" value="Cgl1923-like"/>
    <property type="match status" value="1"/>
</dbReference>
<evidence type="ECO:0000313" key="2">
    <source>
        <dbReference type="Proteomes" id="UP001595921"/>
    </source>
</evidence>
<dbReference type="InterPro" id="IPR038389">
    <property type="entry name" value="PSMG2_sf"/>
</dbReference>
<protein>
    <submittedName>
        <fullName evidence="1">Proteasome assembly chaperone family protein</fullName>
    </submittedName>
</protein>
<dbReference type="EMBL" id="JBHSDS010000017">
    <property type="protein sequence ID" value="MFC4360634.1"/>
    <property type="molecule type" value="Genomic_DNA"/>
</dbReference>
<dbReference type="AlphaFoldDB" id="A0ABD5PJR6"/>
<keyword evidence="2" id="KW-1185">Reference proteome</keyword>
<accession>A0ABD5PJR6</accession>
<dbReference type="PANTHER" id="PTHR35610:SF3">
    <property type="entry name" value="PROTEASOME ASSEMBLY CHAPERONE FAMILY PROTEIN"/>
    <property type="match status" value="1"/>
</dbReference>
<comment type="caution">
    <text evidence="1">The sequence shown here is derived from an EMBL/GenBank/DDBJ whole genome shotgun (WGS) entry which is preliminary data.</text>
</comment>
<gene>
    <name evidence="1" type="ORF">ACFO0N_22060</name>
</gene>
<dbReference type="PANTHER" id="PTHR35610">
    <property type="entry name" value="3-ISOPROPYLMALATE DEHYDRATASE-RELATED"/>
    <property type="match status" value="1"/>
</dbReference>
<dbReference type="Pfam" id="PF09754">
    <property type="entry name" value="PAC2"/>
    <property type="match status" value="1"/>
</dbReference>
<sequence>MQLLIPLNRRVHSNAFIESFGDGDRNICLMSPEPTFEVVVDESYRVDGPLFVGLANVGMAGVSALDYLVRQFDAEQVGHVRTRNLPDITPFSGGEPRHAMRLYDIADPNITVLLSELFVPAWAADPFADGVLNWIGDVGVEELTVLHGVPIPHGPDEHKPFYVADSVYRNRRIGDHEITALGGGFFDGVVGELVTRSLDAETPPLGVLVTPSHPPGPDLDAALLFLDTLQELYGFTADQESLQRLSAELKRYYTELADRVKTIDDSRESVASRDFPEDRMFM</sequence>
<dbReference type="Proteomes" id="UP001595921">
    <property type="component" value="Unassembled WGS sequence"/>
</dbReference>
<dbReference type="Gene3D" id="3.40.50.10900">
    <property type="entry name" value="PAC-like subunit"/>
    <property type="match status" value="1"/>
</dbReference>